<feature type="domain" description="K Homology" evidence="6">
    <location>
        <begin position="239"/>
        <end position="305"/>
    </location>
</feature>
<feature type="compositionally biased region" description="Polar residues" evidence="5">
    <location>
        <begin position="380"/>
        <end position="391"/>
    </location>
</feature>
<dbReference type="InterPro" id="IPR004088">
    <property type="entry name" value="KH_dom_type_1"/>
</dbReference>
<dbReference type="EMBL" id="CAEY01001592">
    <property type="status" value="NOT_ANNOTATED_CDS"/>
    <property type="molecule type" value="Genomic_DNA"/>
</dbReference>
<evidence type="ECO:0000256" key="5">
    <source>
        <dbReference type="SAM" id="MobiDB-lite"/>
    </source>
</evidence>
<dbReference type="eggNOG" id="KOG1676">
    <property type="taxonomic scope" value="Eukaryota"/>
</dbReference>
<evidence type="ECO:0000256" key="2">
    <source>
        <dbReference type="ARBA" id="ARBA00022737"/>
    </source>
</evidence>
<protein>
    <recommendedName>
        <fullName evidence="6">K Homology domain-containing protein</fullName>
    </recommendedName>
</protein>
<dbReference type="EnsemblMetazoa" id="tetur05g08460.1">
    <property type="protein sequence ID" value="tetur05g08460.1"/>
    <property type="gene ID" value="tetur05g08460"/>
</dbReference>
<feature type="region of interest" description="Disordered" evidence="5">
    <location>
        <begin position="182"/>
        <end position="237"/>
    </location>
</feature>
<dbReference type="Proteomes" id="UP000015104">
    <property type="component" value="Unassembled WGS sequence"/>
</dbReference>
<keyword evidence="3" id="KW-0539">Nucleus</keyword>
<feature type="compositionally biased region" description="Low complexity" evidence="5">
    <location>
        <begin position="185"/>
        <end position="195"/>
    </location>
</feature>
<dbReference type="PANTHER" id="PTHR10288">
    <property type="entry name" value="KH DOMAIN CONTAINING RNA BINDING PROTEIN"/>
    <property type="match status" value="1"/>
</dbReference>
<reference evidence="7" key="2">
    <citation type="submission" date="2015-06" db="UniProtKB">
        <authorList>
            <consortium name="EnsemblMetazoa"/>
        </authorList>
    </citation>
    <scope>IDENTIFICATION</scope>
</reference>
<accession>T1K634</accession>
<reference evidence="8" key="1">
    <citation type="submission" date="2011-08" db="EMBL/GenBank/DDBJ databases">
        <authorList>
            <person name="Rombauts S."/>
        </authorList>
    </citation>
    <scope>NUCLEOTIDE SEQUENCE</scope>
    <source>
        <strain evidence="8">London</strain>
    </source>
</reference>
<dbReference type="SUPFAM" id="SSF54791">
    <property type="entry name" value="Eukaryotic type KH-domain (KH-domain type I)"/>
    <property type="match status" value="2"/>
</dbReference>
<feature type="compositionally biased region" description="Basic and acidic residues" evidence="5">
    <location>
        <begin position="303"/>
        <end position="313"/>
    </location>
</feature>
<gene>
    <name evidence="7" type="primary">107360217</name>
</gene>
<feature type="compositionally biased region" description="Polar residues" evidence="5">
    <location>
        <begin position="330"/>
        <end position="351"/>
    </location>
</feature>
<dbReference type="HOGENOM" id="CLU_585721_0_0_1"/>
<dbReference type="Pfam" id="PF00013">
    <property type="entry name" value="KH_1"/>
    <property type="match status" value="2"/>
</dbReference>
<dbReference type="GO" id="GO:0005634">
    <property type="term" value="C:nucleus"/>
    <property type="evidence" value="ECO:0007669"/>
    <property type="project" value="UniProtKB-SubCell"/>
</dbReference>
<evidence type="ECO:0000256" key="1">
    <source>
        <dbReference type="ARBA" id="ARBA00004123"/>
    </source>
</evidence>
<organism evidence="7 8">
    <name type="scientific">Tetranychus urticae</name>
    <name type="common">Two-spotted spider mite</name>
    <dbReference type="NCBI Taxonomy" id="32264"/>
    <lineage>
        <taxon>Eukaryota</taxon>
        <taxon>Metazoa</taxon>
        <taxon>Ecdysozoa</taxon>
        <taxon>Arthropoda</taxon>
        <taxon>Chelicerata</taxon>
        <taxon>Arachnida</taxon>
        <taxon>Acari</taxon>
        <taxon>Acariformes</taxon>
        <taxon>Trombidiformes</taxon>
        <taxon>Prostigmata</taxon>
        <taxon>Eleutherengona</taxon>
        <taxon>Raphignathae</taxon>
        <taxon>Tetranychoidea</taxon>
        <taxon>Tetranychidae</taxon>
        <taxon>Tetranychus</taxon>
    </lineage>
</organism>
<evidence type="ECO:0000313" key="7">
    <source>
        <dbReference type="EnsemblMetazoa" id="tetur05g08460.1"/>
    </source>
</evidence>
<evidence type="ECO:0000256" key="4">
    <source>
        <dbReference type="PROSITE-ProRule" id="PRU00117"/>
    </source>
</evidence>
<dbReference type="PROSITE" id="PS50084">
    <property type="entry name" value="KH_TYPE_1"/>
    <property type="match status" value="2"/>
</dbReference>
<feature type="compositionally biased region" description="Basic and acidic residues" evidence="5">
    <location>
        <begin position="32"/>
        <end position="46"/>
    </location>
</feature>
<feature type="compositionally biased region" description="Polar residues" evidence="5">
    <location>
        <begin position="411"/>
        <end position="427"/>
    </location>
</feature>
<dbReference type="Pfam" id="PF09005">
    <property type="entry name" value="FUBP_C"/>
    <property type="match status" value="1"/>
</dbReference>
<dbReference type="AlphaFoldDB" id="T1K634"/>
<proteinExistence type="predicted"/>
<dbReference type="OrthoDB" id="5204190at2759"/>
<feature type="region of interest" description="Disordered" evidence="5">
    <location>
        <begin position="303"/>
        <end position="391"/>
    </location>
</feature>
<feature type="compositionally biased region" description="Basic and acidic residues" evidence="5">
    <location>
        <begin position="198"/>
        <end position="224"/>
    </location>
</feature>
<dbReference type="GO" id="GO:0003723">
    <property type="term" value="F:RNA binding"/>
    <property type="evidence" value="ECO:0007669"/>
    <property type="project" value="UniProtKB-UniRule"/>
</dbReference>
<dbReference type="InterPro" id="IPR036612">
    <property type="entry name" value="KH_dom_type_1_sf"/>
</dbReference>
<dbReference type="SMART" id="SM00322">
    <property type="entry name" value="KH"/>
    <property type="match status" value="2"/>
</dbReference>
<feature type="region of interest" description="Disordered" evidence="5">
    <location>
        <begin position="408"/>
        <end position="427"/>
    </location>
</feature>
<dbReference type="GO" id="GO:0006355">
    <property type="term" value="P:regulation of DNA-templated transcription"/>
    <property type="evidence" value="ECO:0007669"/>
    <property type="project" value="InterPro"/>
</dbReference>
<dbReference type="STRING" id="32264.T1K634"/>
<comment type="subcellular location">
    <subcellularLocation>
        <location evidence="1">Nucleus</location>
    </subcellularLocation>
</comment>
<feature type="compositionally biased region" description="Low complexity" evidence="5">
    <location>
        <begin position="61"/>
        <end position="77"/>
    </location>
</feature>
<feature type="compositionally biased region" description="Low complexity" evidence="5">
    <location>
        <begin position="352"/>
        <end position="370"/>
    </location>
</feature>
<evidence type="ECO:0000256" key="3">
    <source>
        <dbReference type="ARBA" id="ARBA00023242"/>
    </source>
</evidence>
<keyword evidence="8" id="KW-1185">Reference proteome</keyword>
<evidence type="ECO:0000313" key="8">
    <source>
        <dbReference type="Proteomes" id="UP000015104"/>
    </source>
</evidence>
<evidence type="ECO:0000259" key="6">
    <source>
        <dbReference type="SMART" id="SM00322"/>
    </source>
</evidence>
<name>T1K634_TETUR</name>
<keyword evidence="2" id="KW-0677">Repeat</keyword>
<feature type="region of interest" description="Disordered" evidence="5">
    <location>
        <begin position="21"/>
        <end position="115"/>
    </location>
</feature>
<feature type="compositionally biased region" description="Polar residues" evidence="5">
    <location>
        <begin position="93"/>
        <end position="109"/>
    </location>
</feature>
<keyword evidence="4" id="KW-0694">RNA-binding</keyword>
<dbReference type="InterPro" id="IPR015096">
    <property type="entry name" value="FUBP_C"/>
</dbReference>
<dbReference type="InterPro" id="IPR004087">
    <property type="entry name" value="KH_dom"/>
</dbReference>
<sequence>MSSTPAEDAFQKALERAKAVATKLTGNITGKRAAEDDGGAEAKRPQLSDPFGAQLAASKLQGQQQQQQQTQHQQQPLQSPPPQQQQQPPQQQGDSSRPPITNEYGTSRQINREVPVPPQFIGLVIGKRGDSIKSIQSTTNTKVQFDSNRVDDNGCKICKITGELENVNRAEKMIQEIIENSRNMQQQQQQHQQQHSEGNVREHHGYDRDMNRDRDRDRGGDRGGRGGGRVGGGDRRRFEGEEVVMNVPVNRVGVIIGRGGETIRSIKQQSGCHIETDKNSKGVIIIRGPPDRIGIAQQLINEKINKDTRHNDRGGGGGGYGRQSGDDNRNNQYQPYNQSQMYSNNRHYNPTHQQAPQHHPQQPSQPAQQQYWPNYYYPDPSQNSTDTTNQHPNSAAWAAYYAQTQAQQMASTIPSTPGTQNGSEQPQQDYTAQWIQYYRMYGMVKEAEMIEQMAEQMKKSATDNVQM</sequence>
<feature type="domain" description="K Homology" evidence="6">
    <location>
        <begin position="108"/>
        <end position="179"/>
    </location>
</feature>
<dbReference type="Gene3D" id="3.30.1370.10">
    <property type="entry name" value="K Homology domain, type 1"/>
    <property type="match status" value="2"/>
</dbReference>